<keyword evidence="6" id="KW-0472">Membrane</keyword>
<dbReference type="NCBIfam" id="NF000908">
    <property type="entry name" value="PRK00089.1"/>
    <property type="match status" value="1"/>
</dbReference>
<dbReference type="InterPro" id="IPR030388">
    <property type="entry name" value="G_ERA_dom"/>
</dbReference>
<dbReference type="PANTHER" id="PTHR42698">
    <property type="entry name" value="GTPASE ERA"/>
    <property type="match status" value="1"/>
</dbReference>
<keyword evidence="6" id="KW-1003">Cell membrane</keyword>
<feature type="domain" description="Era-type G" evidence="10">
    <location>
        <begin position="21"/>
        <end position="185"/>
    </location>
</feature>
<protein>
    <recommendedName>
        <fullName evidence="2 6">GTPase Era</fullName>
    </recommendedName>
</protein>
<keyword evidence="3 6" id="KW-0547">Nucleotide-binding</keyword>
<feature type="region of interest" description="G2" evidence="7">
    <location>
        <begin position="55"/>
        <end position="59"/>
    </location>
</feature>
<dbReference type="Pfam" id="PF07650">
    <property type="entry name" value="KH_2"/>
    <property type="match status" value="1"/>
</dbReference>
<organism evidence="11 12">
    <name type="scientific">Neorickettsia helminthoeca str. Oregon</name>
    <dbReference type="NCBI Taxonomy" id="1286528"/>
    <lineage>
        <taxon>Bacteria</taxon>
        <taxon>Pseudomonadati</taxon>
        <taxon>Pseudomonadota</taxon>
        <taxon>Alphaproteobacteria</taxon>
        <taxon>Rickettsiales</taxon>
        <taxon>Anaplasmataceae</taxon>
        <taxon>Neorickettsia</taxon>
    </lineage>
</organism>
<dbReference type="NCBIfam" id="TIGR00436">
    <property type="entry name" value="era"/>
    <property type="match status" value="1"/>
</dbReference>
<dbReference type="GO" id="GO:0070181">
    <property type="term" value="F:small ribosomal subunit rRNA binding"/>
    <property type="evidence" value="ECO:0007669"/>
    <property type="project" value="UniProtKB-UniRule"/>
</dbReference>
<feature type="region of interest" description="G1" evidence="7">
    <location>
        <begin position="29"/>
        <end position="36"/>
    </location>
</feature>
<evidence type="ECO:0000259" key="10">
    <source>
        <dbReference type="PROSITE" id="PS51713"/>
    </source>
</evidence>
<feature type="binding site" evidence="6">
    <location>
        <begin position="76"/>
        <end position="80"/>
    </location>
    <ligand>
        <name>GTP</name>
        <dbReference type="ChEBI" id="CHEBI:37565"/>
    </ligand>
</feature>
<feature type="region of interest" description="G3" evidence="7">
    <location>
        <begin position="76"/>
        <end position="79"/>
    </location>
</feature>
<dbReference type="GO" id="GO:0005886">
    <property type="term" value="C:plasma membrane"/>
    <property type="evidence" value="ECO:0007669"/>
    <property type="project" value="UniProtKB-SubCell"/>
</dbReference>
<dbReference type="Proteomes" id="UP000023755">
    <property type="component" value="Chromosome"/>
</dbReference>
<evidence type="ECO:0000256" key="1">
    <source>
        <dbReference type="ARBA" id="ARBA00007921"/>
    </source>
</evidence>
<dbReference type="HAMAP" id="MF_00367">
    <property type="entry name" value="GTPase_Era"/>
    <property type="match status" value="1"/>
</dbReference>
<comment type="caution">
    <text evidence="6">Lacks conserved residue(s) required for the propagation of feature annotation.</text>
</comment>
<dbReference type="PROSITE" id="PS51713">
    <property type="entry name" value="G_ERA"/>
    <property type="match status" value="1"/>
</dbReference>
<evidence type="ECO:0000256" key="4">
    <source>
        <dbReference type="ARBA" id="ARBA00022884"/>
    </source>
</evidence>
<reference evidence="11 12" key="1">
    <citation type="submission" date="2014-03" db="EMBL/GenBank/DDBJ databases">
        <title>Sequencing and Comparison of Genomes and Transcriptome Profiles of Human Ehrlichiosis Agents.</title>
        <authorList>
            <person name="Lin M."/>
            <person name="Daugherty S.C."/>
            <person name="Nagaraj S."/>
            <person name="Cheng Z."/>
            <person name="Xiong Q."/>
            <person name="Lin F.-Y."/>
            <person name="Sengamalay N."/>
            <person name="Ott S."/>
            <person name="Godinez A."/>
            <person name="Tallon L.J."/>
            <person name="Sadzewicz L."/>
            <person name="Fraser C.M."/>
            <person name="Dunning Hotopp J.C."/>
            <person name="Rikihisa Y."/>
        </authorList>
    </citation>
    <scope>NUCLEOTIDE SEQUENCE [LARGE SCALE GENOMIC DNA]</scope>
    <source>
        <strain evidence="11 12">Oregon</strain>
    </source>
</reference>
<evidence type="ECO:0000256" key="2">
    <source>
        <dbReference type="ARBA" id="ARBA00020484"/>
    </source>
</evidence>
<comment type="function">
    <text evidence="6">An essential GTPase that binds both GDP and GTP, with rapid nucleotide exchange. Plays a role in 16S rRNA processing and 30S ribosomal subunit biogenesis and possibly also in cell cycle regulation and energy metabolism.</text>
</comment>
<gene>
    <name evidence="6 11" type="primary">era</name>
    <name evidence="11" type="ORF">NHE_0915</name>
</gene>
<dbReference type="KEGG" id="nhm:NHE_0915"/>
<proteinExistence type="inferred from homology"/>
<dbReference type="CDD" id="cd22534">
    <property type="entry name" value="KH-II_Era"/>
    <property type="match status" value="1"/>
</dbReference>
<dbReference type="Gene3D" id="3.40.50.300">
    <property type="entry name" value="P-loop containing nucleotide triphosphate hydrolases"/>
    <property type="match status" value="1"/>
</dbReference>
<dbReference type="RefSeq" id="WP_232214982.1">
    <property type="nucleotide sequence ID" value="NZ_CP007481.1"/>
</dbReference>
<accession>X5HL52</accession>
<dbReference type="GO" id="GO:0000028">
    <property type="term" value="P:ribosomal small subunit assembly"/>
    <property type="evidence" value="ECO:0007669"/>
    <property type="project" value="TreeGrafter"/>
</dbReference>
<dbReference type="GO" id="GO:0005737">
    <property type="term" value="C:cytoplasm"/>
    <property type="evidence" value="ECO:0007669"/>
    <property type="project" value="UniProtKB-SubCell"/>
</dbReference>
<keyword evidence="6" id="KW-0699">rRNA-binding</keyword>
<evidence type="ECO:0000256" key="7">
    <source>
        <dbReference type="PROSITE-ProRule" id="PRU01050"/>
    </source>
</evidence>
<dbReference type="InterPro" id="IPR009019">
    <property type="entry name" value="KH_sf_prok-type"/>
</dbReference>
<keyword evidence="6" id="KW-0690">Ribosome biogenesis</keyword>
<dbReference type="PROSITE" id="PS50823">
    <property type="entry name" value="KH_TYPE_2"/>
    <property type="match status" value="1"/>
</dbReference>
<dbReference type="InterPro" id="IPR027417">
    <property type="entry name" value="P-loop_NTPase"/>
</dbReference>
<feature type="region of interest" description="G4" evidence="7">
    <location>
        <begin position="135"/>
        <end position="138"/>
    </location>
</feature>
<dbReference type="STRING" id="1286528.NHE_0915"/>
<dbReference type="Gene3D" id="3.30.300.20">
    <property type="match status" value="1"/>
</dbReference>
<dbReference type="GO" id="GO:0003924">
    <property type="term" value="F:GTPase activity"/>
    <property type="evidence" value="ECO:0007669"/>
    <property type="project" value="UniProtKB-UniRule"/>
</dbReference>
<dbReference type="GO" id="GO:0043024">
    <property type="term" value="F:ribosomal small subunit binding"/>
    <property type="evidence" value="ECO:0007669"/>
    <property type="project" value="TreeGrafter"/>
</dbReference>
<evidence type="ECO:0000256" key="6">
    <source>
        <dbReference type="HAMAP-Rule" id="MF_00367"/>
    </source>
</evidence>
<keyword evidence="4 6" id="KW-0694">RNA-binding</keyword>
<dbReference type="SUPFAM" id="SSF54814">
    <property type="entry name" value="Prokaryotic type KH domain (KH-domain type II)"/>
    <property type="match status" value="1"/>
</dbReference>
<feature type="binding site" evidence="6">
    <location>
        <begin position="135"/>
        <end position="138"/>
    </location>
    <ligand>
        <name>GTP</name>
        <dbReference type="ChEBI" id="CHEBI:37565"/>
    </ligand>
</feature>
<dbReference type="InterPro" id="IPR005662">
    <property type="entry name" value="GTPase_Era-like"/>
</dbReference>
<dbReference type="GO" id="GO:0005525">
    <property type="term" value="F:GTP binding"/>
    <property type="evidence" value="ECO:0007669"/>
    <property type="project" value="UniProtKB-UniRule"/>
</dbReference>
<evidence type="ECO:0000256" key="5">
    <source>
        <dbReference type="ARBA" id="ARBA00023134"/>
    </source>
</evidence>
<evidence type="ECO:0000313" key="11">
    <source>
        <dbReference type="EMBL" id="AHX11834.1"/>
    </source>
</evidence>
<keyword evidence="6" id="KW-0963">Cytoplasm</keyword>
<dbReference type="PANTHER" id="PTHR42698:SF1">
    <property type="entry name" value="GTPASE ERA, MITOCHONDRIAL"/>
    <property type="match status" value="1"/>
</dbReference>
<feature type="region of interest" description="G5" evidence="7">
    <location>
        <begin position="164"/>
        <end position="166"/>
    </location>
</feature>
<keyword evidence="12" id="KW-1185">Reference proteome</keyword>
<dbReference type="InterPro" id="IPR005225">
    <property type="entry name" value="Small_GTP-bd"/>
</dbReference>
<comment type="subcellular location">
    <subcellularLocation>
        <location evidence="6">Cytoplasm</location>
    </subcellularLocation>
    <subcellularLocation>
        <location evidence="6">Cell membrane</location>
        <topology evidence="6">Peripheral membrane protein</topology>
    </subcellularLocation>
</comment>
<dbReference type="InterPro" id="IPR006073">
    <property type="entry name" value="GTP-bd"/>
</dbReference>
<dbReference type="CDD" id="cd04163">
    <property type="entry name" value="Era"/>
    <property type="match status" value="1"/>
</dbReference>
<sequence length="307" mass="35659">MLISPRKDIALDQMKEKSETRSAFVALIGNSNVGKSTLLNTIVGSKVSIVTHKVQTTRTRIRGIYTKNETQLVFVDTPGIFIPKRSLERYIVRNAWKAFSGADIFCFVVDPRYEITESMENILKKVYDNVILVINKIDLIEKFRLLEVARKLNDIKRFKETFMISALKNRGVDDLKNFLLSTAEPGPWYFDEEDETDMPIKFNLSEMLREKLFIRMHEELPYSLTVETENVETLQDRIKVSQIIHVISDSHKKMVIGAKGETIKTIRQQAEREMEEFFGKRVSLLVFVRVSKNWQEKPDILNTINYS</sequence>
<feature type="domain" description="KH type-2" evidence="9">
    <location>
        <begin position="216"/>
        <end position="292"/>
    </location>
</feature>
<evidence type="ECO:0000256" key="8">
    <source>
        <dbReference type="RuleBase" id="RU003761"/>
    </source>
</evidence>
<name>X5HL52_9RICK</name>
<evidence type="ECO:0000256" key="3">
    <source>
        <dbReference type="ARBA" id="ARBA00022741"/>
    </source>
</evidence>
<dbReference type="SUPFAM" id="SSF52540">
    <property type="entry name" value="P-loop containing nucleoside triphosphate hydrolases"/>
    <property type="match status" value="1"/>
</dbReference>
<dbReference type="InterPro" id="IPR015946">
    <property type="entry name" value="KH_dom-like_a/b"/>
</dbReference>
<comment type="similarity">
    <text evidence="1 6 7 8">Belongs to the TRAFAC class TrmE-Era-EngA-EngB-Septin-like GTPase superfamily. Era GTPase family.</text>
</comment>
<dbReference type="HOGENOM" id="CLU_038009_1_1_5"/>
<comment type="subunit">
    <text evidence="6">Monomer.</text>
</comment>
<dbReference type="Pfam" id="PF01926">
    <property type="entry name" value="MMR_HSR1"/>
    <property type="match status" value="1"/>
</dbReference>
<dbReference type="InterPro" id="IPR004044">
    <property type="entry name" value="KH_dom_type_2"/>
</dbReference>
<keyword evidence="5 6" id="KW-0342">GTP-binding</keyword>
<dbReference type="EMBL" id="CP007481">
    <property type="protein sequence ID" value="AHX11834.1"/>
    <property type="molecule type" value="Genomic_DNA"/>
</dbReference>
<evidence type="ECO:0000313" key="12">
    <source>
        <dbReference type="Proteomes" id="UP000023755"/>
    </source>
</evidence>
<dbReference type="NCBIfam" id="TIGR00231">
    <property type="entry name" value="small_GTP"/>
    <property type="match status" value="1"/>
</dbReference>
<dbReference type="AlphaFoldDB" id="X5HL52"/>
<evidence type="ECO:0000259" key="9">
    <source>
        <dbReference type="PROSITE" id="PS50823"/>
    </source>
</evidence>